<dbReference type="Pfam" id="PF11127">
    <property type="entry name" value="YgaP-like_TM"/>
    <property type="match status" value="1"/>
</dbReference>
<reference evidence="3 4" key="1">
    <citation type="submission" date="2016-11" db="EMBL/GenBank/DDBJ databases">
        <title>Mixed transmission modes and dynamic genome evolution in an obligate animal-bacterial symbiosis.</title>
        <authorList>
            <person name="Russell S.L."/>
            <person name="Corbett-Detig R.B."/>
            <person name="Cavanaugh C.M."/>
        </authorList>
    </citation>
    <scope>NUCLEOTIDE SEQUENCE [LARGE SCALE GENOMIC DNA]</scope>
    <source>
        <strain evidence="3">Sveles-Q1</strain>
    </source>
</reference>
<feature type="transmembrane region" description="Helical" evidence="1">
    <location>
        <begin position="14"/>
        <end position="31"/>
    </location>
</feature>
<dbReference type="EMBL" id="MPRL01000031">
    <property type="protein sequence ID" value="OOZ40169.1"/>
    <property type="molecule type" value="Genomic_DNA"/>
</dbReference>
<keyword evidence="4" id="KW-1185">Reference proteome</keyword>
<evidence type="ECO:0000256" key="1">
    <source>
        <dbReference type="SAM" id="Phobius"/>
    </source>
</evidence>
<proteinExistence type="predicted"/>
<comment type="caution">
    <text evidence="3">The sequence shown here is derived from an EMBL/GenBank/DDBJ whole genome shotgun (WGS) entry which is preliminary data.</text>
</comment>
<evidence type="ECO:0000313" key="3">
    <source>
        <dbReference type="EMBL" id="OOZ40169.1"/>
    </source>
</evidence>
<feature type="domain" description="Inner membrane protein YgaP-like transmembrane" evidence="2">
    <location>
        <begin position="5"/>
        <end position="63"/>
    </location>
</feature>
<keyword evidence="1" id="KW-0812">Transmembrane</keyword>
<dbReference type="InterPro" id="IPR021309">
    <property type="entry name" value="YgaP-like_TM"/>
</dbReference>
<name>A0A1T2L506_9GAMM</name>
<dbReference type="AlphaFoldDB" id="A0A1T2L506"/>
<accession>A0A1T2L506</accession>
<dbReference type="Proteomes" id="UP000191110">
    <property type="component" value="Unassembled WGS sequence"/>
</dbReference>
<keyword evidence="1" id="KW-0472">Membrane</keyword>
<sequence>MNLLANNVGKVDRTVRVVLGVLLIANVFIAIQHPVGWLGVIMVITGAFGICPIYSLLGVNTKSAAEKIGLK</sequence>
<organism evidence="3 4">
    <name type="scientific">Solemya pervernicosa gill symbiont</name>
    <dbReference type="NCBI Taxonomy" id="642797"/>
    <lineage>
        <taxon>Bacteria</taxon>
        <taxon>Pseudomonadati</taxon>
        <taxon>Pseudomonadota</taxon>
        <taxon>Gammaproteobacteria</taxon>
        <taxon>sulfur-oxidizing symbionts</taxon>
    </lineage>
</organism>
<keyword evidence="1" id="KW-1133">Transmembrane helix</keyword>
<feature type="transmembrane region" description="Helical" evidence="1">
    <location>
        <begin position="37"/>
        <end position="57"/>
    </location>
</feature>
<dbReference type="RefSeq" id="WP_078483689.1">
    <property type="nucleotide sequence ID" value="NZ_MPRL01000031.1"/>
</dbReference>
<dbReference type="OrthoDB" id="9804804at2"/>
<evidence type="ECO:0000313" key="4">
    <source>
        <dbReference type="Proteomes" id="UP000191110"/>
    </source>
</evidence>
<evidence type="ECO:0000259" key="2">
    <source>
        <dbReference type="Pfam" id="PF11127"/>
    </source>
</evidence>
<protein>
    <recommendedName>
        <fullName evidence="2">Inner membrane protein YgaP-like transmembrane domain-containing protein</fullName>
    </recommendedName>
</protein>
<gene>
    <name evidence="3" type="ORF">BOW53_08680</name>
</gene>